<protein>
    <submittedName>
        <fullName evidence="7">Uncharacterized protein</fullName>
    </submittedName>
</protein>
<feature type="transmembrane region" description="Helical" evidence="6">
    <location>
        <begin position="12"/>
        <end position="36"/>
    </location>
</feature>
<dbReference type="Proteomes" id="UP000032633">
    <property type="component" value="Chromosome"/>
</dbReference>
<evidence type="ECO:0000313" key="7">
    <source>
        <dbReference type="EMBL" id="AJY73832.1"/>
    </source>
</evidence>
<keyword evidence="8" id="KW-1185">Reference proteome</keyword>
<proteinExistence type="predicted"/>
<dbReference type="PATRIC" id="fig|1126833.4.peg.727"/>
<dbReference type="EMBL" id="CP011058">
    <property type="protein sequence ID" value="AJY73832.1"/>
    <property type="molecule type" value="Genomic_DNA"/>
</dbReference>
<dbReference type="STRING" id="1126833.VN24_03380"/>
<reference evidence="7 8" key="1">
    <citation type="journal article" date="2015" name="J. Biotechnol.">
        <title>Complete genome sequence of Paenibacillus beijingensis 7188(T) (=DSM 24997(T)), a novel rhizobacterium from jujube garden soil.</title>
        <authorList>
            <person name="Kwak Y."/>
            <person name="Shin J.H."/>
        </authorList>
    </citation>
    <scope>NUCLEOTIDE SEQUENCE [LARGE SCALE GENOMIC DNA]</scope>
    <source>
        <strain evidence="7 8">DSM 24997</strain>
    </source>
</reference>
<feature type="region of interest" description="Disordered" evidence="5">
    <location>
        <begin position="105"/>
        <end position="132"/>
    </location>
</feature>
<gene>
    <name evidence="7" type="ORF">VN24_03380</name>
</gene>
<keyword evidence="3 6" id="KW-1133">Transmembrane helix</keyword>
<organism evidence="7 8">
    <name type="scientific">Paenibacillus beijingensis</name>
    <dbReference type="NCBI Taxonomy" id="1126833"/>
    <lineage>
        <taxon>Bacteria</taxon>
        <taxon>Bacillati</taxon>
        <taxon>Bacillota</taxon>
        <taxon>Bacilli</taxon>
        <taxon>Bacillales</taxon>
        <taxon>Paenibacillaceae</taxon>
        <taxon>Paenibacillus</taxon>
    </lineage>
</organism>
<keyword evidence="1" id="KW-1003">Cell membrane</keyword>
<evidence type="ECO:0000256" key="2">
    <source>
        <dbReference type="ARBA" id="ARBA00022692"/>
    </source>
</evidence>
<dbReference type="AlphaFoldDB" id="A0A0D5NFS8"/>
<dbReference type="RefSeq" id="WP_045669267.1">
    <property type="nucleotide sequence ID" value="NZ_CP011058.1"/>
</dbReference>
<dbReference type="OrthoDB" id="1653848at2"/>
<dbReference type="Pfam" id="PF11023">
    <property type="entry name" value="DUF2614"/>
    <property type="match status" value="1"/>
</dbReference>
<dbReference type="HOGENOM" id="CLU_143991_1_0_9"/>
<keyword evidence="4 6" id="KW-0472">Membrane</keyword>
<keyword evidence="2 6" id="KW-0812">Transmembrane</keyword>
<evidence type="ECO:0000256" key="1">
    <source>
        <dbReference type="ARBA" id="ARBA00022475"/>
    </source>
</evidence>
<dbReference type="NCBIfam" id="NF002796">
    <property type="entry name" value="PRK02935.1"/>
    <property type="match status" value="1"/>
</dbReference>
<evidence type="ECO:0000313" key="8">
    <source>
        <dbReference type="Proteomes" id="UP000032633"/>
    </source>
</evidence>
<accession>A0A0D5NFS8</accession>
<dbReference type="InterPro" id="IPR020912">
    <property type="entry name" value="UPF0295"/>
</dbReference>
<sequence>MLLKSSKINEFRLWGLLLTLIGMGVMVCGTAGIIFWGQTGKIVAVIFMVLGMISLLLSVGIYFWAGMLSTSAVILACPECGRQTKILGKTDRCMFCKTMLTFDPSQATDGADNDIKSENASTELKNESLPKM</sequence>
<evidence type="ECO:0000256" key="3">
    <source>
        <dbReference type="ARBA" id="ARBA00022989"/>
    </source>
</evidence>
<reference evidence="8" key="2">
    <citation type="submission" date="2015-03" db="EMBL/GenBank/DDBJ databases">
        <title>Genome sequence of Paenibacillus beijingensis strain DSM 24997T.</title>
        <authorList>
            <person name="Kwak Y."/>
            <person name="Shin J.-H."/>
        </authorList>
    </citation>
    <scope>NUCLEOTIDE SEQUENCE [LARGE SCALE GENOMIC DNA]</scope>
    <source>
        <strain evidence="8">DSM 24997</strain>
    </source>
</reference>
<dbReference type="KEGG" id="pbj:VN24_03380"/>
<evidence type="ECO:0000256" key="6">
    <source>
        <dbReference type="SAM" id="Phobius"/>
    </source>
</evidence>
<name>A0A0D5NFS8_9BACL</name>
<evidence type="ECO:0000256" key="4">
    <source>
        <dbReference type="ARBA" id="ARBA00023136"/>
    </source>
</evidence>
<evidence type="ECO:0000256" key="5">
    <source>
        <dbReference type="SAM" id="MobiDB-lite"/>
    </source>
</evidence>
<feature type="transmembrane region" description="Helical" evidence="6">
    <location>
        <begin position="42"/>
        <end position="65"/>
    </location>
</feature>